<dbReference type="PANTHER" id="PTHR23502:SF132">
    <property type="entry name" value="POLYAMINE TRANSPORTER 2-RELATED"/>
    <property type="match status" value="1"/>
</dbReference>
<dbReference type="GO" id="GO:0005886">
    <property type="term" value="C:plasma membrane"/>
    <property type="evidence" value="ECO:0007669"/>
    <property type="project" value="TreeGrafter"/>
</dbReference>
<feature type="transmembrane region" description="Helical" evidence="6">
    <location>
        <begin position="311"/>
        <end position="332"/>
    </location>
</feature>
<dbReference type="EMBL" id="QKYT01000150">
    <property type="protein sequence ID" value="RIA91524.1"/>
    <property type="molecule type" value="Genomic_DNA"/>
</dbReference>
<keyword evidence="9" id="KW-1185">Reference proteome</keyword>
<dbReference type="AlphaFoldDB" id="A0A397T968"/>
<evidence type="ECO:0000256" key="6">
    <source>
        <dbReference type="SAM" id="Phobius"/>
    </source>
</evidence>
<evidence type="ECO:0000256" key="3">
    <source>
        <dbReference type="ARBA" id="ARBA00022692"/>
    </source>
</evidence>
<dbReference type="STRING" id="658196.A0A397T968"/>
<feature type="transmembrane region" description="Helical" evidence="6">
    <location>
        <begin position="278"/>
        <end position="299"/>
    </location>
</feature>
<accession>A0A397T968</accession>
<evidence type="ECO:0000313" key="8">
    <source>
        <dbReference type="EMBL" id="RIA91524.1"/>
    </source>
</evidence>
<dbReference type="Gene3D" id="1.20.1250.20">
    <property type="entry name" value="MFS general substrate transporter like domains"/>
    <property type="match status" value="2"/>
</dbReference>
<dbReference type="PROSITE" id="PS50850">
    <property type="entry name" value="MFS"/>
    <property type="match status" value="1"/>
</dbReference>
<dbReference type="Pfam" id="PF07690">
    <property type="entry name" value="MFS_1"/>
    <property type="match status" value="1"/>
</dbReference>
<feature type="transmembrane region" description="Helical" evidence="6">
    <location>
        <begin position="245"/>
        <end position="271"/>
    </location>
</feature>
<evidence type="ECO:0000256" key="1">
    <source>
        <dbReference type="ARBA" id="ARBA00004141"/>
    </source>
</evidence>
<dbReference type="InterPro" id="IPR011701">
    <property type="entry name" value="MFS"/>
</dbReference>
<organism evidence="8 9">
    <name type="scientific">Glomus cerebriforme</name>
    <dbReference type="NCBI Taxonomy" id="658196"/>
    <lineage>
        <taxon>Eukaryota</taxon>
        <taxon>Fungi</taxon>
        <taxon>Fungi incertae sedis</taxon>
        <taxon>Mucoromycota</taxon>
        <taxon>Glomeromycotina</taxon>
        <taxon>Glomeromycetes</taxon>
        <taxon>Glomerales</taxon>
        <taxon>Glomeraceae</taxon>
        <taxon>Glomus</taxon>
    </lineage>
</organism>
<feature type="transmembrane region" description="Helical" evidence="6">
    <location>
        <begin position="67"/>
        <end position="86"/>
    </location>
</feature>
<protein>
    <submittedName>
        <fullName evidence="8">Major facilitator superfamily domain-containing protein</fullName>
    </submittedName>
</protein>
<dbReference type="SUPFAM" id="SSF103473">
    <property type="entry name" value="MFS general substrate transporter"/>
    <property type="match status" value="2"/>
</dbReference>
<sequence>MPNRSEASIGSTKPLIDKDNSTQRMNHLILIIISSTSVLSPISNSIYYPAIMNIREYFQTTKSMVNALTALFTLFFGSAPLIWGSYSDTFGQRRKSYLIAITISTFSSIVCLVSPNIWLLMFARTLQACGLAAMNCLSASVISDVYTHTGNIWLMTFTNYIIIPRVFSSQYHISTSMVGLIFLAPGIGFMIGSMIGGKYSDYIVSKFISNEIYPEVRLKGVWFSCILVPIAFLAYGWFLQLNAKIYWPIIFIFIGSFGTLFTVSILSIYLVDSHQDNCASVIALSDCVSSLIGGLFQLLLSPLQNSLGIGWIFTLLIAINLSCSLLIVIVYLRGNSWRIKYNTFI</sequence>
<dbReference type="InterPro" id="IPR036259">
    <property type="entry name" value="MFS_trans_sf"/>
</dbReference>
<keyword evidence="5 6" id="KW-0472">Membrane</keyword>
<feature type="transmembrane region" description="Helical" evidence="6">
    <location>
        <begin position="98"/>
        <end position="118"/>
    </location>
</feature>
<gene>
    <name evidence="8" type="ORF">C1645_821935</name>
</gene>
<evidence type="ECO:0000313" key="9">
    <source>
        <dbReference type="Proteomes" id="UP000265703"/>
    </source>
</evidence>
<evidence type="ECO:0000259" key="7">
    <source>
        <dbReference type="PROSITE" id="PS50850"/>
    </source>
</evidence>
<comment type="caution">
    <text evidence="8">The sequence shown here is derived from an EMBL/GenBank/DDBJ whole genome shotgun (WGS) entry which is preliminary data.</text>
</comment>
<evidence type="ECO:0000256" key="5">
    <source>
        <dbReference type="ARBA" id="ARBA00023136"/>
    </source>
</evidence>
<feature type="transmembrane region" description="Helical" evidence="6">
    <location>
        <begin position="28"/>
        <end position="47"/>
    </location>
</feature>
<dbReference type="PANTHER" id="PTHR23502">
    <property type="entry name" value="MAJOR FACILITATOR SUPERFAMILY"/>
    <property type="match status" value="1"/>
</dbReference>
<dbReference type="Proteomes" id="UP000265703">
    <property type="component" value="Unassembled WGS sequence"/>
</dbReference>
<dbReference type="GO" id="GO:0022857">
    <property type="term" value="F:transmembrane transporter activity"/>
    <property type="evidence" value="ECO:0007669"/>
    <property type="project" value="InterPro"/>
</dbReference>
<keyword evidence="3 6" id="KW-0812">Transmembrane</keyword>
<comment type="subcellular location">
    <subcellularLocation>
        <location evidence="1">Membrane</location>
        <topology evidence="1">Multi-pass membrane protein</topology>
    </subcellularLocation>
</comment>
<reference evidence="8 9" key="1">
    <citation type="submission" date="2018-06" db="EMBL/GenBank/DDBJ databases">
        <title>Comparative genomics reveals the genomic features of Rhizophagus irregularis, R. cerebriforme, R. diaphanum and Gigaspora rosea, and their symbiotic lifestyle signature.</title>
        <authorList>
            <person name="Morin E."/>
            <person name="San Clemente H."/>
            <person name="Chen E.C.H."/>
            <person name="De La Providencia I."/>
            <person name="Hainaut M."/>
            <person name="Kuo A."/>
            <person name="Kohler A."/>
            <person name="Murat C."/>
            <person name="Tang N."/>
            <person name="Roy S."/>
            <person name="Loubradou J."/>
            <person name="Henrissat B."/>
            <person name="Grigoriev I.V."/>
            <person name="Corradi N."/>
            <person name="Roux C."/>
            <person name="Martin F.M."/>
        </authorList>
    </citation>
    <scope>NUCLEOTIDE SEQUENCE [LARGE SCALE GENOMIC DNA]</scope>
    <source>
        <strain evidence="8 9">DAOM 227022</strain>
    </source>
</reference>
<keyword evidence="4 6" id="KW-1133">Transmembrane helix</keyword>
<feature type="domain" description="Major facilitator superfamily (MFS) profile" evidence="7">
    <location>
        <begin position="29"/>
        <end position="345"/>
    </location>
</feature>
<feature type="transmembrane region" description="Helical" evidence="6">
    <location>
        <begin position="220"/>
        <end position="239"/>
    </location>
</feature>
<evidence type="ECO:0000256" key="4">
    <source>
        <dbReference type="ARBA" id="ARBA00022989"/>
    </source>
</evidence>
<feature type="transmembrane region" description="Helical" evidence="6">
    <location>
        <begin position="177"/>
        <end position="199"/>
    </location>
</feature>
<dbReference type="InterPro" id="IPR020846">
    <property type="entry name" value="MFS_dom"/>
</dbReference>
<evidence type="ECO:0000256" key="2">
    <source>
        <dbReference type="ARBA" id="ARBA00022448"/>
    </source>
</evidence>
<proteinExistence type="predicted"/>
<dbReference type="OrthoDB" id="440553at2759"/>
<name>A0A397T968_9GLOM</name>
<keyword evidence="2" id="KW-0813">Transport</keyword>